<dbReference type="InterPro" id="IPR013087">
    <property type="entry name" value="Znf_C2H2_type"/>
</dbReference>
<keyword evidence="6" id="KW-0539">Nucleus</keyword>
<dbReference type="Pfam" id="PF00172">
    <property type="entry name" value="Zn_clus"/>
    <property type="match status" value="1"/>
</dbReference>
<feature type="domain" description="Zn(2)-C6 fungal-type" evidence="8">
    <location>
        <begin position="69"/>
        <end position="98"/>
    </location>
</feature>
<dbReference type="GO" id="GO:0000981">
    <property type="term" value="F:DNA-binding transcription factor activity, RNA polymerase II-specific"/>
    <property type="evidence" value="ECO:0007669"/>
    <property type="project" value="InterPro"/>
</dbReference>
<name>A0A9W4IS39_9EURO</name>
<dbReference type="GO" id="GO:0008270">
    <property type="term" value="F:zinc ion binding"/>
    <property type="evidence" value="ECO:0007669"/>
    <property type="project" value="UniProtKB-KW"/>
</dbReference>
<evidence type="ECO:0000256" key="7">
    <source>
        <dbReference type="PROSITE-ProRule" id="PRU00042"/>
    </source>
</evidence>
<keyword evidence="1" id="KW-0479">Metal-binding</keyword>
<dbReference type="InterPro" id="IPR007219">
    <property type="entry name" value="XnlR_reg_dom"/>
</dbReference>
<feature type="domain" description="C2H2-type" evidence="9">
    <location>
        <begin position="4"/>
        <end position="33"/>
    </location>
</feature>
<organism evidence="10 11">
    <name type="scientific">Penicillium salamii</name>
    <dbReference type="NCBI Taxonomy" id="1612424"/>
    <lineage>
        <taxon>Eukaryota</taxon>
        <taxon>Fungi</taxon>
        <taxon>Dikarya</taxon>
        <taxon>Ascomycota</taxon>
        <taxon>Pezizomycotina</taxon>
        <taxon>Eurotiomycetes</taxon>
        <taxon>Eurotiomycetidae</taxon>
        <taxon>Eurotiales</taxon>
        <taxon>Aspergillaceae</taxon>
        <taxon>Penicillium</taxon>
    </lineage>
</organism>
<evidence type="ECO:0000256" key="4">
    <source>
        <dbReference type="ARBA" id="ARBA00023125"/>
    </source>
</evidence>
<feature type="domain" description="C2H2-type" evidence="9">
    <location>
        <begin position="34"/>
        <end position="62"/>
    </location>
</feature>
<sequence length="373" mass="42934">MATFECSFAGCNASYQRKEHLRRHELKHSQHQAFPCSNCDREFARSDTLRRHVWQHHKIKEPSARARQACEGCRATKSRCQGGLPCNECIRRNIECNFRDQNEEEKEASAPLDPTLLSEKRDHYIQLYFEKFHPRWPFVHRGSFDVHHETPLLVQSMVVLGMWTSGEETTRKAAVDIHNNLDLAICQQKEKWDASEAEEACSDCHWPLPTYQAILLHIIFSILRSNAGTFDMDLRFTVSSPKLELLASLVRSCQRLGMFYYPNMLSRHREIGVSDFIWVSIEEIKRFNLALFKVCGKVTAIGARDNEEGGGTVTMFSAEELQFPMPTNCFLWHAVTQDQWVSSFEGTVVDLDDLSQDTWISNCAGLLNFMFGD</sequence>
<dbReference type="PROSITE" id="PS00463">
    <property type="entry name" value="ZN2_CY6_FUNGAL_1"/>
    <property type="match status" value="1"/>
</dbReference>
<evidence type="ECO:0000256" key="2">
    <source>
        <dbReference type="ARBA" id="ARBA00022833"/>
    </source>
</evidence>
<keyword evidence="4" id="KW-0238">DNA-binding</keyword>
<evidence type="ECO:0000256" key="1">
    <source>
        <dbReference type="ARBA" id="ARBA00022723"/>
    </source>
</evidence>
<evidence type="ECO:0000256" key="6">
    <source>
        <dbReference type="ARBA" id="ARBA00023242"/>
    </source>
</evidence>
<dbReference type="CDD" id="cd00067">
    <property type="entry name" value="GAL4"/>
    <property type="match status" value="1"/>
</dbReference>
<dbReference type="SMART" id="SM00066">
    <property type="entry name" value="GAL4"/>
    <property type="match status" value="1"/>
</dbReference>
<dbReference type="Gene3D" id="4.10.240.10">
    <property type="entry name" value="Zn(2)-C6 fungal-type DNA-binding domain"/>
    <property type="match status" value="1"/>
</dbReference>
<dbReference type="PROSITE" id="PS00028">
    <property type="entry name" value="ZINC_FINGER_C2H2_1"/>
    <property type="match status" value="2"/>
</dbReference>
<dbReference type="InterPro" id="IPR001138">
    <property type="entry name" value="Zn2Cys6_DnaBD"/>
</dbReference>
<keyword evidence="5" id="KW-0804">Transcription</keyword>
<dbReference type="SUPFAM" id="SSF57667">
    <property type="entry name" value="beta-beta-alpha zinc fingers"/>
    <property type="match status" value="1"/>
</dbReference>
<dbReference type="SUPFAM" id="SSF57701">
    <property type="entry name" value="Zn2/Cys6 DNA-binding domain"/>
    <property type="match status" value="1"/>
</dbReference>
<evidence type="ECO:0000313" key="10">
    <source>
        <dbReference type="EMBL" id="CAG8336004.1"/>
    </source>
</evidence>
<comment type="caution">
    <text evidence="10">The sequence shown here is derived from an EMBL/GenBank/DDBJ whole genome shotgun (WGS) entry which is preliminary data.</text>
</comment>
<gene>
    <name evidence="10" type="ORF">PSALAMII_LOCUS2679</name>
</gene>
<dbReference type="CDD" id="cd12148">
    <property type="entry name" value="fungal_TF_MHR"/>
    <property type="match status" value="1"/>
</dbReference>
<evidence type="ECO:0000259" key="9">
    <source>
        <dbReference type="PROSITE" id="PS50157"/>
    </source>
</evidence>
<evidence type="ECO:0000259" key="8">
    <source>
        <dbReference type="PROSITE" id="PS50048"/>
    </source>
</evidence>
<dbReference type="PANTHER" id="PTHR47660">
    <property type="entry name" value="TRANSCRIPTION FACTOR WITH C2H2 AND ZN(2)-CYS(6) DNA BINDING DOMAIN (EUROFUNG)-RELATED-RELATED"/>
    <property type="match status" value="1"/>
</dbReference>
<dbReference type="Pfam" id="PF04082">
    <property type="entry name" value="Fungal_trans"/>
    <property type="match status" value="1"/>
</dbReference>
<dbReference type="AlphaFoldDB" id="A0A9W4IS39"/>
<dbReference type="InterPro" id="IPR036236">
    <property type="entry name" value="Znf_C2H2_sf"/>
</dbReference>
<dbReference type="SMART" id="SM00355">
    <property type="entry name" value="ZnF_C2H2"/>
    <property type="match status" value="2"/>
</dbReference>
<dbReference type="InterPro" id="IPR036864">
    <property type="entry name" value="Zn2-C6_fun-type_DNA-bd_sf"/>
</dbReference>
<dbReference type="Proteomes" id="UP001152592">
    <property type="component" value="Unassembled WGS sequence"/>
</dbReference>
<dbReference type="PROSITE" id="PS50048">
    <property type="entry name" value="ZN2_CY6_FUNGAL_2"/>
    <property type="match status" value="1"/>
</dbReference>
<protein>
    <submittedName>
        <fullName evidence="10">Uncharacterized protein</fullName>
    </submittedName>
</protein>
<evidence type="ECO:0000313" key="11">
    <source>
        <dbReference type="Proteomes" id="UP001152592"/>
    </source>
</evidence>
<evidence type="ECO:0000256" key="5">
    <source>
        <dbReference type="ARBA" id="ARBA00023163"/>
    </source>
</evidence>
<evidence type="ECO:0000256" key="3">
    <source>
        <dbReference type="ARBA" id="ARBA00023015"/>
    </source>
</evidence>
<dbReference type="PROSITE" id="PS50157">
    <property type="entry name" value="ZINC_FINGER_C2H2_2"/>
    <property type="match status" value="2"/>
</dbReference>
<dbReference type="GO" id="GO:0003677">
    <property type="term" value="F:DNA binding"/>
    <property type="evidence" value="ECO:0007669"/>
    <property type="project" value="UniProtKB-KW"/>
</dbReference>
<keyword evidence="2" id="KW-0862">Zinc</keyword>
<keyword evidence="3" id="KW-0805">Transcription regulation</keyword>
<dbReference type="Gene3D" id="3.30.160.60">
    <property type="entry name" value="Classic Zinc Finger"/>
    <property type="match status" value="2"/>
</dbReference>
<dbReference type="GO" id="GO:0006351">
    <property type="term" value="P:DNA-templated transcription"/>
    <property type="evidence" value="ECO:0007669"/>
    <property type="project" value="InterPro"/>
</dbReference>
<proteinExistence type="predicted"/>
<dbReference type="PANTHER" id="PTHR47660:SF7">
    <property type="entry name" value="TRANSCRIPTION FACTOR WITH C2H2 AND ZN(2)-CYS(6) DNA BINDING DOMAIN (EUROFUNG)"/>
    <property type="match status" value="1"/>
</dbReference>
<accession>A0A9W4IS39</accession>
<keyword evidence="7" id="KW-0863">Zinc-finger</keyword>
<dbReference type="OrthoDB" id="10009287at2759"/>
<reference evidence="10" key="1">
    <citation type="submission" date="2021-07" db="EMBL/GenBank/DDBJ databases">
        <authorList>
            <person name="Branca A.L. A."/>
        </authorList>
    </citation>
    <scope>NUCLEOTIDE SEQUENCE</scope>
</reference>
<dbReference type="EMBL" id="CAJVPD010000111">
    <property type="protein sequence ID" value="CAG8336004.1"/>
    <property type="molecule type" value="Genomic_DNA"/>
</dbReference>